<feature type="transmembrane region" description="Helical" evidence="1">
    <location>
        <begin position="6"/>
        <end position="28"/>
    </location>
</feature>
<dbReference type="EMBL" id="JAGIKX010000013">
    <property type="protein sequence ID" value="MBP2257725.1"/>
    <property type="molecule type" value="Genomic_DNA"/>
</dbReference>
<accession>A0ABS4S8B4</accession>
<evidence type="ECO:0000313" key="3">
    <source>
        <dbReference type="Proteomes" id="UP001519294"/>
    </source>
</evidence>
<evidence type="ECO:0000313" key="2">
    <source>
        <dbReference type="EMBL" id="MBP2257725.1"/>
    </source>
</evidence>
<evidence type="ECO:0000256" key="1">
    <source>
        <dbReference type="SAM" id="Phobius"/>
    </source>
</evidence>
<proteinExistence type="predicted"/>
<feature type="transmembrane region" description="Helical" evidence="1">
    <location>
        <begin position="49"/>
        <end position="66"/>
    </location>
</feature>
<dbReference type="InterPro" id="IPR017259">
    <property type="entry name" value="UCP037672"/>
</dbReference>
<reference evidence="2 3" key="1">
    <citation type="submission" date="2021-03" db="EMBL/GenBank/DDBJ databases">
        <title>Genomic Encyclopedia of Type Strains, Phase IV (KMG-IV): sequencing the most valuable type-strain genomes for metagenomic binning, comparative biology and taxonomic classification.</title>
        <authorList>
            <person name="Goeker M."/>
        </authorList>
    </citation>
    <scope>NUCLEOTIDE SEQUENCE [LARGE SCALE GENOMIC DNA]</scope>
    <source>
        <strain evidence="2 3">DSM 25790</strain>
    </source>
</reference>
<keyword evidence="1" id="KW-1133">Transmembrane helix</keyword>
<gene>
    <name evidence="2" type="ORF">J2Z81_001679</name>
</gene>
<protein>
    <submittedName>
        <fullName evidence="2">Small-conductance mechanosensitive channel</fullName>
    </submittedName>
</protein>
<comment type="caution">
    <text evidence="2">The sequence shown here is derived from an EMBL/GenBank/DDBJ whole genome shotgun (WGS) entry which is preliminary data.</text>
</comment>
<organism evidence="2 3">
    <name type="scientific">Virgibacillus alimentarius</name>
    <dbReference type="NCBI Taxonomy" id="698769"/>
    <lineage>
        <taxon>Bacteria</taxon>
        <taxon>Bacillati</taxon>
        <taxon>Bacillota</taxon>
        <taxon>Bacilli</taxon>
        <taxon>Bacillales</taxon>
        <taxon>Bacillaceae</taxon>
        <taxon>Virgibacillus</taxon>
    </lineage>
</organism>
<dbReference type="Pfam" id="PF12650">
    <property type="entry name" value="DUF3784"/>
    <property type="match status" value="1"/>
</dbReference>
<keyword evidence="3" id="KW-1185">Reference proteome</keyword>
<keyword evidence="1" id="KW-0812">Transmembrane</keyword>
<keyword evidence="1" id="KW-0472">Membrane</keyword>
<dbReference type="Proteomes" id="UP001519294">
    <property type="component" value="Unassembled WGS sequence"/>
</dbReference>
<dbReference type="RefSeq" id="WP_226371124.1">
    <property type="nucleotide sequence ID" value="NZ_JAGIKX010000013.1"/>
</dbReference>
<feature type="transmembrane region" description="Helical" evidence="1">
    <location>
        <begin position="72"/>
        <end position="94"/>
    </location>
</feature>
<name>A0ABS4S8B4_9BACI</name>
<sequence>MLISIIIIGAFIILGIILLNGKGAFLIAGFNTMPEEEKEKYDTALMCKFMGKMMFALAFSMALMALSEALGIKSLFAVSFVLFIGITLFIVIYMNTGDRFKKTK</sequence>